<comment type="caution">
    <text evidence="3">The sequence shown here is derived from an EMBL/GenBank/DDBJ whole genome shotgun (WGS) entry which is preliminary data.</text>
</comment>
<evidence type="ECO:0000313" key="3">
    <source>
        <dbReference type="EMBL" id="MUH72466.1"/>
    </source>
</evidence>
<sequence length="253" mass="27911">MSQRVLVTGATSGIGHSLVINYLEKGDVVYACGRSAEKLAAISEQAQQLSGTLKLVQFDQLEENELVSALNEVEALDIAILNAGDCEYIDIALDFDANLFKRVIDINLTSVGVLVREILPKLKEATTANSSVNPQLVFVGSSAAMMPFTRAQAYGASKAGIGYLADSLYIDLKPHNIDVSLVLPGFIKTPLTDKNDFEMPFLLTSDEAAKRIDSGIQRRHRHIAFPKRLIWSLKFASWLPATWWRKIMLNSDQ</sequence>
<dbReference type="GO" id="GO:0016491">
    <property type="term" value="F:oxidoreductase activity"/>
    <property type="evidence" value="ECO:0007669"/>
    <property type="project" value="UniProtKB-KW"/>
</dbReference>
<dbReference type="EMBL" id="WOCD01000003">
    <property type="protein sequence ID" value="MUH72466.1"/>
    <property type="molecule type" value="Genomic_DNA"/>
</dbReference>
<dbReference type="SUPFAM" id="SSF51735">
    <property type="entry name" value="NAD(P)-binding Rossmann-fold domains"/>
    <property type="match status" value="1"/>
</dbReference>
<evidence type="ECO:0000313" key="4">
    <source>
        <dbReference type="Proteomes" id="UP000439994"/>
    </source>
</evidence>
<evidence type="ECO:0000256" key="2">
    <source>
        <dbReference type="ARBA" id="ARBA00023002"/>
    </source>
</evidence>
<comment type="similarity">
    <text evidence="1">Belongs to the short-chain dehydrogenases/reductases (SDR) family.</text>
</comment>
<accession>A0A6N8F7B8</accession>
<name>A0A6N8F7B8_9GAMM</name>
<dbReference type="AlphaFoldDB" id="A0A6N8F7B8"/>
<dbReference type="PANTHER" id="PTHR44196:SF1">
    <property type="entry name" value="DEHYDROGENASE_REDUCTASE SDR FAMILY MEMBER 7B"/>
    <property type="match status" value="1"/>
</dbReference>
<dbReference type="InterPro" id="IPR036291">
    <property type="entry name" value="NAD(P)-bd_dom_sf"/>
</dbReference>
<dbReference type="PANTHER" id="PTHR44196">
    <property type="entry name" value="DEHYDROGENASE/REDUCTASE SDR FAMILY MEMBER 7B"/>
    <property type="match status" value="1"/>
</dbReference>
<proteinExistence type="inferred from homology"/>
<gene>
    <name evidence="3" type="ORF">GNP35_08195</name>
</gene>
<keyword evidence="4" id="KW-1185">Reference proteome</keyword>
<protein>
    <submittedName>
        <fullName evidence="3">SDR family NAD(P)-dependent oxidoreductase</fullName>
    </submittedName>
</protein>
<dbReference type="PRINTS" id="PR00081">
    <property type="entry name" value="GDHRDH"/>
</dbReference>
<reference evidence="3 4" key="1">
    <citation type="submission" date="2019-11" db="EMBL/GenBank/DDBJ databases">
        <title>P. haliotis isolates from Z. marina roots.</title>
        <authorList>
            <person name="Cohen M."/>
            <person name="Jospin G."/>
            <person name="Eisen J.A."/>
            <person name="Coil D.A."/>
        </authorList>
    </citation>
    <scope>NUCLEOTIDE SEQUENCE [LARGE SCALE GENOMIC DNA]</scope>
    <source>
        <strain evidence="3 4">UCD-MCMsp1aY</strain>
    </source>
</reference>
<organism evidence="3 4">
    <name type="scientific">Psychrosphaera haliotis</name>
    <dbReference type="NCBI Taxonomy" id="555083"/>
    <lineage>
        <taxon>Bacteria</taxon>
        <taxon>Pseudomonadati</taxon>
        <taxon>Pseudomonadota</taxon>
        <taxon>Gammaproteobacteria</taxon>
        <taxon>Alteromonadales</taxon>
        <taxon>Pseudoalteromonadaceae</taxon>
        <taxon>Psychrosphaera</taxon>
    </lineage>
</organism>
<dbReference type="InterPro" id="IPR002347">
    <property type="entry name" value="SDR_fam"/>
</dbReference>
<keyword evidence="2" id="KW-0560">Oxidoreductase</keyword>
<evidence type="ECO:0000256" key="1">
    <source>
        <dbReference type="ARBA" id="ARBA00006484"/>
    </source>
</evidence>
<dbReference type="OrthoDB" id="335726at2"/>
<dbReference type="Proteomes" id="UP000439994">
    <property type="component" value="Unassembled WGS sequence"/>
</dbReference>
<dbReference type="GO" id="GO:0016020">
    <property type="term" value="C:membrane"/>
    <property type="evidence" value="ECO:0007669"/>
    <property type="project" value="TreeGrafter"/>
</dbReference>
<dbReference type="Pfam" id="PF00106">
    <property type="entry name" value="adh_short"/>
    <property type="match status" value="1"/>
</dbReference>
<dbReference type="Gene3D" id="3.40.50.720">
    <property type="entry name" value="NAD(P)-binding Rossmann-like Domain"/>
    <property type="match status" value="1"/>
</dbReference>